<reference evidence="2" key="1">
    <citation type="submission" date="2013-02" db="EMBL/GenBank/DDBJ databases">
        <authorList>
            <person name="Hughes D."/>
        </authorList>
    </citation>
    <scope>NUCLEOTIDE SEQUENCE</scope>
    <source>
        <strain>Durham</strain>
        <strain evidence="2">NC isolate 2 -- Noor lab</strain>
    </source>
</reference>
<dbReference type="EMBL" id="CAQQ02156230">
    <property type="status" value="NOT_ANNOTATED_CDS"/>
    <property type="molecule type" value="Genomic_DNA"/>
</dbReference>
<organism evidence="1 2">
    <name type="scientific">Megaselia scalaris</name>
    <name type="common">Humpbacked fly</name>
    <name type="synonym">Phora scalaris</name>
    <dbReference type="NCBI Taxonomy" id="36166"/>
    <lineage>
        <taxon>Eukaryota</taxon>
        <taxon>Metazoa</taxon>
        <taxon>Ecdysozoa</taxon>
        <taxon>Arthropoda</taxon>
        <taxon>Hexapoda</taxon>
        <taxon>Insecta</taxon>
        <taxon>Pterygota</taxon>
        <taxon>Neoptera</taxon>
        <taxon>Endopterygota</taxon>
        <taxon>Diptera</taxon>
        <taxon>Brachycera</taxon>
        <taxon>Muscomorpha</taxon>
        <taxon>Platypezoidea</taxon>
        <taxon>Phoridae</taxon>
        <taxon>Megaseliini</taxon>
        <taxon>Megaselia</taxon>
    </lineage>
</organism>
<dbReference type="HOGENOM" id="CLU_2099663_0_0_1"/>
<dbReference type="AlphaFoldDB" id="T1GPQ8"/>
<protein>
    <submittedName>
        <fullName evidence="1">Uncharacterized protein</fullName>
    </submittedName>
</protein>
<sequence>MFDSKRWNAITTCALVVLDLWGHLITVLKTNGVCSSMFCLLPLHRHFYLYKPTGVQCPSLLDRNCGSVSEDSEFQFNSCLLASVPGDTTRKLRKLDIANKVSPVKGQWDLRVSNKY</sequence>
<dbReference type="Proteomes" id="UP000015102">
    <property type="component" value="Unassembled WGS sequence"/>
</dbReference>
<reference evidence="1" key="2">
    <citation type="submission" date="2015-06" db="UniProtKB">
        <authorList>
            <consortium name="EnsemblMetazoa"/>
        </authorList>
    </citation>
    <scope>IDENTIFICATION</scope>
</reference>
<name>T1GPQ8_MEGSC</name>
<proteinExistence type="predicted"/>
<keyword evidence="2" id="KW-1185">Reference proteome</keyword>
<dbReference type="EMBL" id="CAQQ02156229">
    <property type="status" value="NOT_ANNOTATED_CDS"/>
    <property type="molecule type" value="Genomic_DNA"/>
</dbReference>
<accession>T1GPQ8</accession>
<dbReference type="EnsemblMetazoa" id="MESCA005599-RA">
    <property type="protein sequence ID" value="MESCA005599-PA"/>
    <property type="gene ID" value="MESCA005599"/>
</dbReference>
<dbReference type="EMBL" id="CAQQ02156231">
    <property type="status" value="NOT_ANNOTATED_CDS"/>
    <property type="molecule type" value="Genomic_DNA"/>
</dbReference>
<evidence type="ECO:0000313" key="1">
    <source>
        <dbReference type="EnsemblMetazoa" id="MESCA005599-PA"/>
    </source>
</evidence>
<evidence type="ECO:0000313" key="2">
    <source>
        <dbReference type="Proteomes" id="UP000015102"/>
    </source>
</evidence>